<feature type="region of interest" description="Disordered" evidence="10">
    <location>
        <begin position="694"/>
        <end position="733"/>
    </location>
</feature>
<accession>A0A7U3UP14</accession>
<sequence>MSRTLRVPYVPQAEETDCAPACLASVLACHGRRVPLRDLREATGASRDGVDALTWLRAARDQGLRASAVRITVPWRDGVPDPSGLATVALPVVAHLADGHFVVVERVRGDLVTVVDPAIGRHRMPFAELAPELSGVLLTAQPGAEFTRGGPRGTAGRRLAAALAAQWPGVLCAVALSLVGGAMSLLLAMVLKLLAADAVSGGSGGGLRLYAVTVAVGLVSGLAVAAQNQLLGRLQVRQSLTMSVDLVWRLLHIDGRTLLRRDPGAMAARAQAVDAFSLGLVHQLVPAAGAVVNAALLGTVIVREDSVVGGLAVGLGLLVVGVPLTSWRRQSAAALVEARLTACRDAAGFAALRALDAVKAGGGEAEVTGRWSSLHAVAVRATSVHNRQQQTLTALPAVLTVGASSLVVLAAAPRILHLHMTLGALFAVQSLTGGFTAAAATAVGGLLAVPGLLTRIGLLDDLLAEPYDPSAVRTVEPDTGARAGGSLRMEQVTAGYAPGRPVLREVDLDVAAGEWVAITGPTGAGKTTLARLAAGVLAPLTGRVLLDGRPSDERPRGELVRSVAWVDQTIELFAGTVAENVALWDETVSDEAIERAVHDACLDRVVELRGGCHRAVVDEGGANFSGGERQRLEIARALACDPSLLVLDEATGALDRAVEQQLFARLRRRGVTVVMLAHRRSAVRACDRELVVREGRVTPSGPAPTGPPGGTPPAGRSATGPLAGARAARVGDR</sequence>
<dbReference type="PROSITE" id="PS50929">
    <property type="entry name" value="ABC_TM1F"/>
    <property type="match status" value="1"/>
</dbReference>
<reference evidence="15 16" key="4">
    <citation type="journal article" date="2020" name="Sci. Rep.">
        <title>beta-carboline chemical signals induce reveromycin production through a LuxR family regulator in Streptomyces sp. SN-593.</title>
        <authorList>
            <person name="Panthee S."/>
            <person name="Kito N."/>
            <person name="Hayashi T."/>
            <person name="Shimizu T."/>
            <person name="Ishikawa J."/>
            <person name="Hamamoto H."/>
            <person name="Osada H."/>
            <person name="Takahashi S."/>
        </authorList>
    </citation>
    <scope>NUCLEOTIDE SEQUENCE [LARGE SCALE GENOMIC DNA]</scope>
    <source>
        <strain evidence="15 16">SN-593</strain>
    </source>
</reference>
<feature type="transmembrane region" description="Helical" evidence="11">
    <location>
        <begin position="392"/>
        <end position="412"/>
    </location>
</feature>
<dbReference type="InterPro" id="IPR011527">
    <property type="entry name" value="ABC1_TM_dom"/>
</dbReference>
<dbReference type="Pfam" id="PF03412">
    <property type="entry name" value="Peptidase_C39"/>
    <property type="match status" value="1"/>
</dbReference>
<dbReference type="GO" id="GO:0016887">
    <property type="term" value="F:ATP hydrolysis activity"/>
    <property type="evidence" value="ECO:0007669"/>
    <property type="project" value="InterPro"/>
</dbReference>
<dbReference type="InterPro" id="IPR017871">
    <property type="entry name" value="ABC_transporter-like_CS"/>
</dbReference>
<feature type="domain" description="ABC transmembrane type-1" evidence="13">
    <location>
        <begin position="173"/>
        <end position="451"/>
    </location>
</feature>
<feature type="transmembrane region" description="Helical" evidence="11">
    <location>
        <begin position="308"/>
        <end position="327"/>
    </location>
</feature>
<dbReference type="PROSITE" id="PS50990">
    <property type="entry name" value="PEPTIDASE_C39"/>
    <property type="match status" value="1"/>
</dbReference>
<evidence type="ECO:0000256" key="3">
    <source>
        <dbReference type="ARBA" id="ARBA00022741"/>
    </source>
</evidence>
<dbReference type="GO" id="GO:0043213">
    <property type="term" value="P:bacteriocin transport"/>
    <property type="evidence" value="ECO:0007669"/>
    <property type="project" value="UniProtKB-KW"/>
</dbReference>
<dbReference type="GO" id="GO:0140359">
    <property type="term" value="F:ABC-type transporter activity"/>
    <property type="evidence" value="ECO:0007669"/>
    <property type="project" value="InterPro"/>
</dbReference>
<keyword evidence="6" id="KW-0653">Protein transport</keyword>
<keyword evidence="4" id="KW-0378">Hydrolase</keyword>
<keyword evidence="16" id="KW-1185">Reference proteome</keyword>
<dbReference type="SUPFAM" id="SSF52540">
    <property type="entry name" value="P-loop containing nucleoside triphosphate hydrolases"/>
    <property type="match status" value="1"/>
</dbReference>
<dbReference type="Gene3D" id="1.20.1560.10">
    <property type="entry name" value="ABC transporter type 1, transmembrane domain"/>
    <property type="match status" value="1"/>
</dbReference>
<dbReference type="Gene3D" id="3.40.50.300">
    <property type="entry name" value="P-loop containing nucleotide triphosphate hydrolases"/>
    <property type="match status" value="1"/>
</dbReference>
<dbReference type="PROSITE" id="PS51257">
    <property type="entry name" value="PROKAR_LIPOPROTEIN"/>
    <property type="match status" value="1"/>
</dbReference>
<keyword evidence="3" id="KW-0547">Nucleotide-binding</keyword>
<reference evidence="15 16" key="3">
    <citation type="journal article" date="2011" name="Nat. Chem. Biol.">
        <title>Reveromycin A biosynthesis uses RevG and RevJ for stereospecific spiroacetal formation.</title>
        <authorList>
            <person name="Takahashi S."/>
            <person name="Toyoda A."/>
            <person name="Sekiyama Y."/>
            <person name="Takagi H."/>
            <person name="Nogawa T."/>
            <person name="Uramoto M."/>
            <person name="Suzuki R."/>
            <person name="Koshino H."/>
            <person name="Kumano T."/>
            <person name="Panthee S."/>
            <person name="Dairi T."/>
            <person name="Ishikawa J."/>
            <person name="Ikeda H."/>
            <person name="Sakaki Y."/>
            <person name="Osada H."/>
        </authorList>
    </citation>
    <scope>NUCLEOTIDE SEQUENCE [LARGE SCALE GENOMIC DNA]</scope>
    <source>
        <strain evidence="15 16">SN-593</strain>
    </source>
</reference>
<keyword evidence="6" id="KW-0813">Transport</keyword>
<feature type="transmembrane region" description="Helical" evidence="11">
    <location>
        <begin position="167"/>
        <end position="195"/>
    </location>
</feature>
<dbReference type="SMART" id="SM00382">
    <property type="entry name" value="AAA"/>
    <property type="match status" value="1"/>
</dbReference>
<evidence type="ECO:0000256" key="8">
    <source>
        <dbReference type="ARBA" id="ARBA00023136"/>
    </source>
</evidence>
<feature type="transmembrane region" description="Helical" evidence="11">
    <location>
        <begin position="284"/>
        <end position="302"/>
    </location>
</feature>
<evidence type="ECO:0000256" key="9">
    <source>
        <dbReference type="ARBA" id="ARBA00043264"/>
    </source>
</evidence>
<gene>
    <name evidence="15" type="ORF">RVR_1255</name>
</gene>
<protein>
    <submittedName>
        <fullName evidence="15">Putative ABC transporter ATP-binding protein</fullName>
    </submittedName>
</protein>
<keyword evidence="4" id="KW-0788">Thiol protease</keyword>
<proteinExistence type="predicted"/>
<keyword evidence="9" id="KW-0080">Bacteriocin transport</keyword>
<dbReference type="Gene3D" id="3.90.70.10">
    <property type="entry name" value="Cysteine proteinases"/>
    <property type="match status" value="1"/>
</dbReference>
<evidence type="ECO:0000313" key="16">
    <source>
        <dbReference type="Proteomes" id="UP000595703"/>
    </source>
</evidence>
<keyword evidence="5 15" id="KW-0067">ATP-binding</keyword>
<evidence type="ECO:0000256" key="4">
    <source>
        <dbReference type="ARBA" id="ARBA00022807"/>
    </source>
</evidence>
<dbReference type="GO" id="GO:0005886">
    <property type="term" value="C:plasma membrane"/>
    <property type="evidence" value="ECO:0007669"/>
    <property type="project" value="UniProtKB-SubCell"/>
</dbReference>
<feature type="compositionally biased region" description="Pro residues" evidence="10">
    <location>
        <begin position="701"/>
        <end position="711"/>
    </location>
</feature>
<dbReference type="PANTHER" id="PTHR24221:SF654">
    <property type="entry name" value="ATP-BINDING CASSETTE SUB-FAMILY B MEMBER 6"/>
    <property type="match status" value="1"/>
</dbReference>
<dbReference type="InterPro" id="IPR003593">
    <property type="entry name" value="AAA+_ATPase"/>
</dbReference>
<feature type="domain" description="Peptidase C39" evidence="14">
    <location>
        <begin position="12"/>
        <end position="140"/>
    </location>
</feature>
<dbReference type="KEGG" id="arev:RVR_1255"/>
<feature type="transmembrane region" description="Helical" evidence="11">
    <location>
        <begin position="207"/>
        <end position="226"/>
    </location>
</feature>
<dbReference type="Pfam" id="PF00005">
    <property type="entry name" value="ABC_tran"/>
    <property type="match status" value="1"/>
</dbReference>
<evidence type="ECO:0000256" key="6">
    <source>
        <dbReference type="ARBA" id="ARBA00022927"/>
    </source>
</evidence>
<evidence type="ECO:0000259" key="14">
    <source>
        <dbReference type="PROSITE" id="PS50990"/>
    </source>
</evidence>
<dbReference type="SUPFAM" id="SSF90123">
    <property type="entry name" value="ABC transporter transmembrane region"/>
    <property type="match status" value="1"/>
</dbReference>
<dbReference type="InterPro" id="IPR036640">
    <property type="entry name" value="ABC1_TM_sf"/>
</dbReference>
<reference evidence="15 16" key="1">
    <citation type="journal article" date="2010" name="J. Bacteriol.">
        <title>Biochemical characterization of a novel indole prenyltransferase from Streptomyces sp. SN-593.</title>
        <authorList>
            <person name="Takahashi S."/>
            <person name="Takagi H."/>
            <person name="Toyoda A."/>
            <person name="Uramoto M."/>
            <person name="Nogawa T."/>
            <person name="Ueki M."/>
            <person name="Sakaki Y."/>
            <person name="Osada H."/>
        </authorList>
    </citation>
    <scope>NUCLEOTIDE SEQUENCE [LARGE SCALE GENOMIC DNA]</scope>
    <source>
        <strain evidence="15 16">SN-593</strain>
    </source>
</reference>
<dbReference type="PANTHER" id="PTHR24221">
    <property type="entry name" value="ATP-BINDING CASSETTE SUB-FAMILY B"/>
    <property type="match status" value="1"/>
</dbReference>
<evidence type="ECO:0000256" key="1">
    <source>
        <dbReference type="ARBA" id="ARBA00004651"/>
    </source>
</evidence>
<dbReference type="GO" id="GO:0008234">
    <property type="term" value="F:cysteine-type peptidase activity"/>
    <property type="evidence" value="ECO:0007669"/>
    <property type="project" value="UniProtKB-KW"/>
</dbReference>
<dbReference type="GO" id="GO:0015031">
    <property type="term" value="P:protein transport"/>
    <property type="evidence" value="ECO:0007669"/>
    <property type="project" value="UniProtKB-KW"/>
</dbReference>
<evidence type="ECO:0000256" key="10">
    <source>
        <dbReference type="SAM" id="MobiDB-lite"/>
    </source>
</evidence>
<evidence type="ECO:0000259" key="12">
    <source>
        <dbReference type="PROSITE" id="PS50893"/>
    </source>
</evidence>
<dbReference type="GO" id="GO:0006508">
    <property type="term" value="P:proteolysis"/>
    <property type="evidence" value="ECO:0007669"/>
    <property type="project" value="InterPro"/>
</dbReference>
<keyword evidence="8 11" id="KW-0472">Membrane</keyword>
<reference evidence="15 16" key="2">
    <citation type="journal article" date="2011" name="J. Antibiot.">
        <title>Furaquinocins I and J: novel polyketide isoprenoid hybrid compounds from Streptomyces reveromyceticus SN-593.</title>
        <authorList>
            <person name="Panthee S."/>
            <person name="Takahashi S."/>
            <person name="Takagi H."/>
            <person name="Nogawa T."/>
            <person name="Oowada E."/>
            <person name="Uramoto M."/>
            <person name="Osada H."/>
        </authorList>
    </citation>
    <scope>NUCLEOTIDE SEQUENCE [LARGE SCALE GENOMIC DNA]</scope>
    <source>
        <strain evidence="15 16">SN-593</strain>
    </source>
</reference>
<feature type="transmembrane region" description="Helical" evidence="11">
    <location>
        <begin position="424"/>
        <end position="449"/>
    </location>
</feature>
<dbReference type="GO" id="GO:0005524">
    <property type="term" value="F:ATP binding"/>
    <property type="evidence" value="ECO:0007669"/>
    <property type="project" value="UniProtKB-KW"/>
</dbReference>
<evidence type="ECO:0000313" key="15">
    <source>
        <dbReference type="EMBL" id="BBA96104.1"/>
    </source>
</evidence>
<name>A0A7U3UP14_9ACTN</name>
<organism evidence="15 16">
    <name type="scientific">Actinacidiphila reveromycinica</name>
    <dbReference type="NCBI Taxonomy" id="659352"/>
    <lineage>
        <taxon>Bacteria</taxon>
        <taxon>Bacillati</taxon>
        <taxon>Actinomycetota</taxon>
        <taxon>Actinomycetes</taxon>
        <taxon>Kitasatosporales</taxon>
        <taxon>Streptomycetaceae</taxon>
        <taxon>Actinacidiphila</taxon>
    </lineage>
</organism>
<dbReference type="InterPro" id="IPR027417">
    <property type="entry name" value="P-loop_NTPase"/>
</dbReference>
<dbReference type="InterPro" id="IPR039421">
    <property type="entry name" value="Type_1_exporter"/>
</dbReference>
<dbReference type="InterPro" id="IPR003439">
    <property type="entry name" value="ABC_transporter-like_ATP-bd"/>
</dbReference>
<keyword evidence="7 11" id="KW-1133">Transmembrane helix</keyword>
<dbReference type="EMBL" id="AP018365">
    <property type="protein sequence ID" value="BBA96104.1"/>
    <property type="molecule type" value="Genomic_DNA"/>
</dbReference>
<evidence type="ECO:0000256" key="2">
    <source>
        <dbReference type="ARBA" id="ARBA00022692"/>
    </source>
</evidence>
<evidence type="ECO:0000256" key="11">
    <source>
        <dbReference type="SAM" id="Phobius"/>
    </source>
</evidence>
<keyword evidence="4" id="KW-0645">Protease</keyword>
<dbReference type="RefSeq" id="WP_202232588.1">
    <property type="nucleotide sequence ID" value="NZ_AP018365.1"/>
</dbReference>
<comment type="subcellular location">
    <subcellularLocation>
        <location evidence="1">Cell membrane</location>
        <topology evidence="1">Multi-pass membrane protein</topology>
    </subcellularLocation>
</comment>
<evidence type="ECO:0000256" key="5">
    <source>
        <dbReference type="ARBA" id="ARBA00022840"/>
    </source>
</evidence>
<evidence type="ECO:0000256" key="7">
    <source>
        <dbReference type="ARBA" id="ARBA00022989"/>
    </source>
</evidence>
<evidence type="ECO:0000259" key="13">
    <source>
        <dbReference type="PROSITE" id="PS50929"/>
    </source>
</evidence>
<dbReference type="GO" id="GO:0034040">
    <property type="term" value="F:ATPase-coupled lipid transmembrane transporter activity"/>
    <property type="evidence" value="ECO:0007669"/>
    <property type="project" value="TreeGrafter"/>
</dbReference>
<dbReference type="InterPro" id="IPR005074">
    <property type="entry name" value="Peptidase_C39"/>
</dbReference>
<feature type="domain" description="ABC transporter" evidence="12">
    <location>
        <begin position="487"/>
        <end position="719"/>
    </location>
</feature>
<keyword evidence="2 11" id="KW-0812">Transmembrane</keyword>
<dbReference type="PROSITE" id="PS50893">
    <property type="entry name" value="ABC_TRANSPORTER_2"/>
    <property type="match status" value="1"/>
</dbReference>
<dbReference type="Proteomes" id="UP000595703">
    <property type="component" value="Chromosome"/>
</dbReference>
<dbReference type="AlphaFoldDB" id="A0A7U3UP14"/>
<dbReference type="PROSITE" id="PS00211">
    <property type="entry name" value="ABC_TRANSPORTER_1"/>
    <property type="match status" value="1"/>
</dbReference>